<comment type="caution">
    <text evidence="2">The sequence shown here is derived from an EMBL/GenBank/DDBJ whole genome shotgun (WGS) entry which is preliminary data.</text>
</comment>
<reference evidence="2 3" key="1">
    <citation type="submission" date="2018-08" db="EMBL/GenBank/DDBJ databases">
        <title>Chryseobacterium nematophagum: a novel matrix digesting pathogen of nematodes.</title>
        <authorList>
            <person name="Page A."/>
            <person name="Roberts M."/>
            <person name="Felix M.-A."/>
            <person name="Weir W."/>
        </authorList>
    </citation>
    <scope>NUCLEOTIDE SEQUENCE [LARGE SCALE GENOMIC DNA]</scope>
    <source>
        <strain evidence="2 3">JUb129</strain>
    </source>
</reference>
<dbReference type="RefSeq" id="WP_122637756.1">
    <property type="nucleotide sequence ID" value="NZ_QWIU01000002.1"/>
</dbReference>
<protein>
    <submittedName>
        <fullName evidence="2">DUF559 domain-containing protein</fullName>
    </submittedName>
</protein>
<feature type="domain" description="DUF559" evidence="1">
    <location>
        <begin position="35"/>
        <end position="123"/>
    </location>
</feature>
<dbReference type="PANTHER" id="PTHR38590:SF1">
    <property type="entry name" value="BLL0828 PROTEIN"/>
    <property type="match status" value="1"/>
</dbReference>
<dbReference type="OrthoDB" id="9798754at2"/>
<dbReference type="EMBL" id="QWIU01000002">
    <property type="protein sequence ID" value="RNA62701.1"/>
    <property type="molecule type" value="Genomic_DNA"/>
</dbReference>
<dbReference type="AlphaFoldDB" id="A0A3M7TGQ1"/>
<evidence type="ECO:0000313" key="3">
    <source>
        <dbReference type="Proteomes" id="UP000278775"/>
    </source>
</evidence>
<proteinExistence type="predicted"/>
<gene>
    <name evidence="2" type="ORF">D1631_12530</name>
</gene>
<name>A0A3M7TGQ1_9FLAO</name>
<dbReference type="InterPro" id="IPR007569">
    <property type="entry name" value="DUF559"/>
</dbReference>
<sequence>MKKILTHINGVPIRRNFVKDLSITINSFVKGKLLSEVLFWDEVRSKAFHNIDFTRRIMLGNYTVHFYVKALGLIIEIDDTYQDEVLIYEGNRQKYFESLGLKLFRITDHDIKNNLRVVMKDLEDFIVQHYEACTIIQDF</sequence>
<dbReference type="InterPro" id="IPR047216">
    <property type="entry name" value="Endonuclease_DUF559_bact"/>
</dbReference>
<dbReference type="Proteomes" id="UP000278775">
    <property type="component" value="Unassembled WGS sequence"/>
</dbReference>
<organism evidence="2 3">
    <name type="scientific">Chryseobacterium nematophagum</name>
    <dbReference type="NCBI Taxonomy" id="2305228"/>
    <lineage>
        <taxon>Bacteria</taxon>
        <taxon>Pseudomonadati</taxon>
        <taxon>Bacteroidota</taxon>
        <taxon>Flavobacteriia</taxon>
        <taxon>Flavobacteriales</taxon>
        <taxon>Weeksellaceae</taxon>
        <taxon>Chryseobacterium group</taxon>
        <taxon>Chryseobacterium</taxon>
    </lineage>
</organism>
<evidence type="ECO:0000259" key="1">
    <source>
        <dbReference type="Pfam" id="PF04480"/>
    </source>
</evidence>
<dbReference type="Pfam" id="PF04480">
    <property type="entry name" value="DUF559"/>
    <property type="match status" value="1"/>
</dbReference>
<evidence type="ECO:0000313" key="2">
    <source>
        <dbReference type="EMBL" id="RNA62701.1"/>
    </source>
</evidence>
<accession>A0A3M7TGQ1</accession>
<dbReference type="Gene3D" id="3.40.960.10">
    <property type="entry name" value="VSR Endonuclease"/>
    <property type="match status" value="1"/>
</dbReference>
<dbReference type="PANTHER" id="PTHR38590">
    <property type="entry name" value="BLL0828 PROTEIN"/>
    <property type="match status" value="1"/>
</dbReference>